<gene>
    <name evidence="1" type="ORF">EKG95_25015</name>
</gene>
<name>A0A5X6EW22_SALET</name>
<sequence>MITDKQAHDELRTKFEQWVESDGPLPCGGIKKQRTSGGGYSLQAYNYAWEAWKASAAETLNVPPVAWTDAEELRDLEKDGCGAMLSIGNCKGADPRRQILLFTRPAPLRDTERQELKQRIAEMEIELSVKDAVIIELRQQYSRLQEARYDTSCRTPSPAQDNS</sequence>
<dbReference type="EMBL" id="AAHUDZ010000055">
    <property type="protein sequence ID" value="ECA3795013.1"/>
    <property type="molecule type" value="Genomic_DNA"/>
</dbReference>
<accession>A0A5X6EW22</accession>
<evidence type="ECO:0000313" key="1">
    <source>
        <dbReference type="EMBL" id="ECA3795013.1"/>
    </source>
</evidence>
<proteinExistence type="predicted"/>
<organism evidence="1">
    <name type="scientific">Salmonella enterica subsp. enterica serovar Aqua</name>
    <dbReference type="NCBI Taxonomy" id="1302615"/>
    <lineage>
        <taxon>Bacteria</taxon>
        <taxon>Pseudomonadati</taxon>
        <taxon>Pseudomonadota</taxon>
        <taxon>Gammaproteobacteria</taxon>
        <taxon>Enterobacterales</taxon>
        <taxon>Enterobacteriaceae</taxon>
        <taxon>Salmonella</taxon>
    </lineage>
</organism>
<dbReference type="Pfam" id="PF26207">
    <property type="entry name" value="Phage_phiTE_015"/>
    <property type="match status" value="1"/>
</dbReference>
<reference evidence="1" key="1">
    <citation type="submission" date="2018-12" db="EMBL/GenBank/DDBJ databases">
        <authorList>
            <person name="Ashton P.M."/>
            <person name="Dallman T."/>
            <person name="Nair S."/>
            <person name="De Pinna E."/>
            <person name="Peters T."/>
            <person name="Grant K."/>
        </authorList>
    </citation>
    <scope>NUCLEOTIDE SEQUENCE</scope>
    <source>
        <strain evidence="1">650060</strain>
    </source>
</reference>
<dbReference type="AlphaFoldDB" id="A0A5X6EW22"/>
<dbReference type="InterPro" id="IPR058601">
    <property type="entry name" value="Phage_phiTE_015-like"/>
</dbReference>
<protein>
    <submittedName>
        <fullName evidence="1">Uncharacterized protein</fullName>
    </submittedName>
</protein>
<comment type="caution">
    <text evidence="1">The sequence shown here is derived from an EMBL/GenBank/DDBJ whole genome shotgun (WGS) entry which is preliminary data.</text>
</comment>